<proteinExistence type="predicted"/>
<reference evidence="4" key="1">
    <citation type="journal article" date="2023" name="Plant J.">
        <title>The genome of the king protea, Protea cynaroides.</title>
        <authorList>
            <person name="Chang J."/>
            <person name="Duong T.A."/>
            <person name="Schoeman C."/>
            <person name="Ma X."/>
            <person name="Roodt D."/>
            <person name="Barker N."/>
            <person name="Li Z."/>
            <person name="Van de Peer Y."/>
            <person name="Mizrachi E."/>
        </authorList>
    </citation>
    <scope>NUCLEOTIDE SEQUENCE</scope>
    <source>
        <tissue evidence="4">Young leaves</tissue>
    </source>
</reference>
<protein>
    <submittedName>
        <fullName evidence="4">Uncharacterized protein</fullName>
    </submittedName>
</protein>
<evidence type="ECO:0000256" key="1">
    <source>
        <dbReference type="SAM" id="Coils"/>
    </source>
</evidence>
<evidence type="ECO:0000256" key="2">
    <source>
        <dbReference type="SAM" id="MobiDB-lite"/>
    </source>
</evidence>
<evidence type="ECO:0000313" key="5">
    <source>
        <dbReference type="Proteomes" id="UP001141806"/>
    </source>
</evidence>
<name>A0A9Q0KW34_9MAGN</name>
<gene>
    <name evidence="4" type="ORF">NE237_002537</name>
</gene>
<keyword evidence="5" id="KW-1185">Reference proteome</keyword>
<organism evidence="4 5">
    <name type="scientific">Protea cynaroides</name>
    <dbReference type="NCBI Taxonomy" id="273540"/>
    <lineage>
        <taxon>Eukaryota</taxon>
        <taxon>Viridiplantae</taxon>
        <taxon>Streptophyta</taxon>
        <taxon>Embryophyta</taxon>
        <taxon>Tracheophyta</taxon>
        <taxon>Spermatophyta</taxon>
        <taxon>Magnoliopsida</taxon>
        <taxon>Proteales</taxon>
        <taxon>Proteaceae</taxon>
        <taxon>Protea</taxon>
    </lineage>
</organism>
<sequence length="279" mass="31874">MTSTSDKSIVPGFPSHTASASSEETKRPKLVGILGDLPVVAAEFGGVNPQISNSTPHTDLNICEDSGRCETLKHHFHNSCKYIFFPNVLLLIIFVIDVFLLLLSDFLEYCSLQLANLMVERVKAWDAERFGLLQQNESLAQDVMKEKENTTIGRNKVFVEREMVVKEKERADQKDKKIKEFEKELEKPKEEKSSLESKLQETKDSIPDRKNDVVIEYRDSDELYNHICDSDQFEPLRNDLGFVASKQALYSDRREEIRPSSTDNAEVEVNTQVEEETLP</sequence>
<keyword evidence="3" id="KW-0472">Membrane</keyword>
<feature type="region of interest" description="Disordered" evidence="2">
    <location>
        <begin position="1"/>
        <end position="24"/>
    </location>
</feature>
<dbReference type="AlphaFoldDB" id="A0A9Q0KW34"/>
<evidence type="ECO:0000256" key="3">
    <source>
        <dbReference type="SAM" id="Phobius"/>
    </source>
</evidence>
<keyword evidence="3" id="KW-0812">Transmembrane</keyword>
<feature type="transmembrane region" description="Helical" evidence="3">
    <location>
        <begin position="82"/>
        <end position="103"/>
    </location>
</feature>
<accession>A0A9Q0KW34</accession>
<feature type="region of interest" description="Disordered" evidence="2">
    <location>
        <begin position="252"/>
        <end position="279"/>
    </location>
</feature>
<evidence type="ECO:0000313" key="4">
    <source>
        <dbReference type="EMBL" id="KAJ4977431.1"/>
    </source>
</evidence>
<feature type="coiled-coil region" evidence="1">
    <location>
        <begin position="164"/>
        <end position="198"/>
    </location>
</feature>
<comment type="caution">
    <text evidence="4">The sequence shown here is derived from an EMBL/GenBank/DDBJ whole genome shotgun (WGS) entry which is preliminary data.</text>
</comment>
<dbReference type="Proteomes" id="UP001141806">
    <property type="component" value="Unassembled WGS sequence"/>
</dbReference>
<keyword evidence="3" id="KW-1133">Transmembrane helix</keyword>
<dbReference type="EMBL" id="JAMYWD010000003">
    <property type="protein sequence ID" value="KAJ4977431.1"/>
    <property type="molecule type" value="Genomic_DNA"/>
</dbReference>
<keyword evidence="1" id="KW-0175">Coiled coil</keyword>